<dbReference type="NCBIfam" id="TIGR02220">
    <property type="entry name" value="phg_TIGR02220"/>
    <property type="match status" value="1"/>
</dbReference>
<dbReference type="EMBL" id="JAMRYU010000007">
    <property type="protein sequence ID" value="MDC4240165.1"/>
    <property type="molecule type" value="Genomic_DNA"/>
</dbReference>
<keyword evidence="3" id="KW-1185">Reference proteome</keyword>
<feature type="domain" description="Phage conserved hypothetical protein C-terminal" evidence="1">
    <location>
        <begin position="100"/>
        <end position="171"/>
    </location>
</feature>
<reference evidence="2" key="1">
    <citation type="submission" date="2022-05" db="EMBL/GenBank/DDBJ databases">
        <title>Draft genome sequence of Clostridium tertium strain CP3 isolated from Peru.</title>
        <authorList>
            <person name="Hurtado R."/>
            <person name="Lima L."/>
            <person name="Sousa T."/>
            <person name="Jaiswal A.K."/>
            <person name="Tiwari S."/>
            <person name="Maturrano L."/>
            <person name="Brenig B."/>
            <person name="Azevedo V."/>
        </authorList>
    </citation>
    <scope>NUCLEOTIDE SEQUENCE</scope>
    <source>
        <strain evidence="2">CP3</strain>
    </source>
</reference>
<dbReference type="RefSeq" id="WP_195624515.1">
    <property type="nucleotide sequence ID" value="NZ_JADMSE010000031.1"/>
</dbReference>
<name>A0A9X3XIU8_9CLOT</name>
<dbReference type="InterPro" id="IPR011741">
    <property type="entry name" value="Phg_2220_C"/>
</dbReference>
<dbReference type="Pfam" id="PF09524">
    <property type="entry name" value="Phg_2220_C"/>
    <property type="match status" value="1"/>
</dbReference>
<dbReference type="Proteomes" id="UP001141183">
    <property type="component" value="Unassembled WGS sequence"/>
</dbReference>
<protein>
    <submittedName>
        <fullName evidence="2">Conserved phage C-terminal domain-containing protein</fullName>
    </submittedName>
</protein>
<evidence type="ECO:0000259" key="1">
    <source>
        <dbReference type="Pfam" id="PF09524"/>
    </source>
</evidence>
<organism evidence="2 3">
    <name type="scientific">Clostridium tertium</name>
    <dbReference type="NCBI Taxonomy" id="1559"/>
    <lineage>
        <taxon>Bacteria</taxon>
        <taxon>Bacillati</taxon>
        <taxon>Bacillota</taxon>
        <taxon>Clostridia</taxon>
        <taxon>Eubacteriales</taxon>
        <taxon>Clostridiaceae</taxon>
        <taxon>Clostridium</taxon>
    </lineage>
</organism>
<sequence length="216" mass="25742">MQYSFLGFSVKKIMEFGLGIKDLAVLRYFDDFRESGRMNYEIIEGEKYNDDEVSYKNYVRLSTEKDKGSASKCSSKTNILKDSSTIDTNLYKYIKEASEIISYLNLSLGTKYKEKNKGTLTSINKRINEGYNVDYFKSVISKKVKKWKCTKFEQYLNQQTLFGDKFEVYLNQNIIKEEKSNKGYVDYREPRKLRFNNFKGRDYDYDDLEKKLLWWE</sequence>
<evidence type="ECO:0000313" key="3">
    <source>
        <dbReference type="Proteomes" id="UP001141183"/>
    </source>
</evidence>
<evidence type="ECO:0000313" key="2">
    <source>
        <dbReference type="EMBL" id="MDC4240165.1"/>
    </source>
</evidence>
<comment type="caution">
    <text evidence="2">The sequence shown here is derived from an EMBL/GenBank/DDBJ whole genome shotgun (WGS) entry which is preliminary data.</text>
</comment>
<dbReference type="AlphaFoldDB" id="A0A9X3XIU8"/>
<proteinExistence type="predicted"/>
<gene>
    <name evidence="2" type="ORF">NE398_08305</name>
</gene>
<accession>A0A9X3XIU8</accession>